<dbReference type="PATRIC" id="fig|1408103.3.peg.3851"/>
<proteinExistence type="predicted"/>
<evidence type="ECO:0000313" key="1">
    <source>
        <dbReference type="EMBL" id="KKK36821.1"/>
    </source>
</evidence>
<dbReference type="EMBL" id="LAYY01000022">
    <property type="protein sequence ID" value="KKK36821.1"/>
    <property type="molecule type" value="Genomic_DNA"/>
</dbReference>
<protein>
    <submittedName>
        <fullName evidence="1">Uncharacterized protein</fullName>
    </submittedName>
</protein>
<gene>
    <name evidence="1" type="ORF">WQ57_17335</name>
</gene>
<reference evidence="1 2" key="1">
    <citation type="submission" date="2015-04" db="EMBL/GenBank/DDBJ databases">
        <title>Taxonomic description and genome sequence of Bacillus campisalis sp. nov., a novel member of the genus Bacillus isolated from solar saltern.</title>
        <authorList>
            <person name="Mathan Kumar R."/>
            <person name="Kaur G."/>
            <person name="Kumar A."/>
            <person name="Singh N.K."/>
            <person name="Kaur N."/>
            <person name="Kumar N."/>
            <person name="Mayilraj S."/>
        </authorList>
    </citation>
    <scope>NUCLEOTIDE SEQUENCE [LARGE SCALE GENOMIC DNA]</scope>
    <source>
        <strain evidence="1 2">SA2-6</strain>
    </source>
</reference>
<organism evidence="1 2">
    <name type="scientific">Mesobacillus campisalis</name>
    <dbReference type="NCBI Taxonomy" id="1408103"/>
    <lineage>
        <taxon>Bacteria</taxon>
        <taxon>Bacillati</taxon>
        <taxon>Bacillota</taxon>
        <taxon>Bacilli</taxon>
        <taxon>Bacillales</taxon>
        <taxon>Bacillaceae</taxon>
        <taxon>Mesobacillus</taxon>
    </lineage>
</organism>
<evidence type="ECO:0000313" key="2">
    <source>
        <dbReference type="Proteomes" id="UP000034166"/>
    </source>
</evidence>
<sequence>MGNQLKIENVHVPSKRLQHMRKPRKVKLHKKGTEHLISIDQHKLSPRGQAVKAMLENERKHIIQHQEEIDAKFNSLFELLKK</sequence>
<dbReference type="RefSeq" id="WP_046525023.1">
    <property type="nucleotide sequence ID" value="NZ_LAYY01000022.1"/>
</dbReference>
<dbReference type="OrthoDB" id="9844063at2"/>
<accession>A0A0M2ST13</accession>
<dbReference type="Proteomes" id="UP000034166">
    <property type="component" value="Unassembled WGS sequence"/>
</dbReference>
<comment type="caution">
    <text evidence="1">The sequence shown here is derived from an EMBL/GenBank/DDBJ whole genome shotgun (WGS) entry which is preliminary data.</text>
</comment>
<keyword evidence="2" id="KW-1185">Reference proteome</keyword>
<dbReference type="AlphaFoldDB" id="A0A0M2ST13"/>
<name>A0A0M2ST13_9BACI</name>